<evidence type="ECO:0000313" key="1">
    <source>
        <dbReference type="EMBL" id="MCD7111818.1"/>
    </source>
</evidence>
<dbReference type="GO" id="GO:0006355">
    <property type="term" value="P:regulation of DNA-templated transcription"/>
    <property type="evidence" value="ECO:0007669"/>
    <property type="project" value="InterPro"/>
</dbReference>
<proteinExistence type="predicted"/>
<keyword evidence="2" id="KW-1185">Reference proteome</keyword>
<comment type="caution">
    <text evidence="1">The sequence shown here is derived from an EMBL/GenBank/DDBJ whole genome shotgun (WGS) entry which is preliminary data.</text>
</comment>
<dbReference type="SUPFAM" id="SSF47598">
    <property type="entry name" value="Ribbon-helix-helix"/>
    <property type="match status" value="1"/>
</dbReference>
<dbReference type="InterPro" id="IPR038296">
    <property type="entry name" value="ParD_sf"/>
</dbReference>
<evidence type="ECO:0000313" key="2">
    <source>
        <dbReference type="Proteomes" id="UP001139089"/>
    </source>
</evidence>
<dbReference type="RefSeq" id="WP_231816837.1">
    <property type="nucleotide sequence ID" value="NZ_JAJOZR010000022.1"/>
</dbReference>
<name>A0A9X1NWL0_9HYPH</name>
<reference evidence="1" key="1">
    <citation type="submission" date="2021-12" db="EMBL/GenBank/DDBJ databases">
        <authorList>
            <person name="Li Y."/>
        </authorList>
    </citation>
    <scope>NUCLEOTIDE SEQUENCE</scope>
    <source>
        <strain evidence="1">DKSPLA3</strain>
    </source>
</reference>
<protein>
    <submittedName>
        <fullName evidence="1">Type II toxin-antitoxin system ParD family antitoxin</fullName>
    </submittedName>
</protein>
<dbReference type="Proteomes" id="UP001139089">
    <property type="component" value="Unassembled WGS sequence"/>
</dbReference>
<accession>A0A9X1NWL0</accession>
<dbReference type="AlphaFoldDB" id="A0A9X1NWL0"/>
<dbReference type="EMBL" id="JAJOZR010000022">
    <property type="protein sequence ID" value="MCD7111818.1"/>
    <property type="molecule type" value="Genomic_DNA"/>
</dbReference>
<dbReference type="InterPro" id="IPR010985">
    <property type="entry name" value="Ribbon_hlx_hlx"/>
</dbReference>
<organism evidence="1 2">
    <name type="scientific">Rhizobium quercicola</name>
    <dbReference type="NCBI Taxonomy" id="2901226"/>
    <lineage>
        <taxon>Bacteria</taxon>
        <taxon>Pseudomonadati</taxon>
        <taxon>Pseudomonadota</taxon>
        <taxon>Alphaproteobacteria</taxon>
        <taxon>Hyphomicrobiales</taxon>
        <taxon>Rhizobiaceae</taxon>
        <taxon>Rhizobium/Agrobacterium group</taxon>
        <taxon>Rhizobium</taxon>
    </lineage>
</organism>
<gene>
    <name evidence="1" type="ORF">LRX75_22585</name>
</gene>
<dbReference type="Gene3D" id="6.10.10.120">
    <property type="entry name" value="Antitoxin ParD1-like"/>
    <property type="match status" value="1"/>
</dbReference>
<sequence length="91" mass="10000">MRTSKSITLTLGKQQQVLDSMVASGAFESHSEAVRAAVQALAREREAVNTIWRAKIQEALDDPRPDLAADDVFADLRAHHESMVKAEKRGA</sequence>